<gene>
    <name evidence="10" type="ORF">BZG01_12620</name>
</gene>
<keyword evidence="4" id="KW-0732">Signal</keyword>
<dbReference type="Pfam" id="PF16355">
    <property type="entry name" value="DUF4982"/>
    <property type="match status" value="1"/>
</dbReference>
<dbReference type="InterPro" id="IPR008979">
    <property type="entry name" value="Galactose-bd-like_sf"/>
</dbReference>
<feature type="domain" description="Glycoside hydrolase family 2 catalytic" evidence="6">
    <location>
        <begin position="317"/>
        <end position="467"/>
    </location>
</feature>
<feature type="domain" description="DUF4982" evidence="8">
    <location>
        <begin position="641"/>
        <end position="698"/>
    </location>
</feature>
<proteinExistence type="inferred from homology"/>
<reference evidence="10 11" key="1">
    <citation type="journal article" date="2017" name="Front. Microbiol.">
        <title>Labilibaculum manganireducens gen. nov., sp. nov. and Labilibaculum filiforme sp. nov., Novel Bacteroidetes Isolated from Subsurface Sediments of the Baltic Sea.</title>
        <authorList>
            <person name="Vandieken V."/>
            <person name="Marshall I.P."/>
            <person name="Niemann H."/>
            <person name="Engelen B."/>
            <person name="Cypionka H."/>
        </authorList>
    </citation>
    <scope>NUCLEOTIDE SEQUENCE [LARGE SCALE GENOMIC DNA]</scope>
    <source>
        <strain evidence="10 11">59.10-2M</strain>
    </source>
</reference>
<dbReference type="InterPro" id="IPR006103">
    <property type="entry name" value="Glyco_hydro_2_cat"/>
</dbReference>
<protein>
    <recommendedName>
        <fullName evidence="12">Beta-galactosidase</fullName>
    </recommendedName>
</protein>
<dbReference type="Gene3D" id="2.60.120.260">
    <property type="entry name" value="Galactose-binding domain-like"/>
    <property type="match status" value="1"/>
</dbReference>
<dbReference type="InterPro" id="IPR006101">
    <property type="entry name" value="Glyco_hydro_2"/>
</dbReference>
<dbReference type="PANTHER" id="PTHR42732:SF1">
    <property type="entry name" value="BETA-MANNOSIDASE"/>
    <property type="match status" value="1"/>
</dbReference>
<accession>A0A2N3I6V2</accession>
<evidence type="ECO:0000256" key="4">
    <source>
        <dbReference type="SAM" id="SignalP"/>
    </source>
</evidence>
<dbReference type="Pfam" id="PF18565">
    <property type="entry name" value="Glyco_hydro2_C5"/>
    <property type="match status" value="1"/>
</dbReference>
<evidence type="ECO:0000256" key="3">
    <source>
        <dbReference type="ARBA" id="ARBA00023295"/>
    </source>
</evidence>
<dbReference type="InterPro" id="IPR013783">
    <property type="entry name" value="Ig-like_fold"/>
</dbReference>
<keyword evidence="11" id="KW-1185">Reference proteome</keyword>
<dbReference type="SUPFAM" id="SSF49785">
    <property type="entry name" value="Galactose-binding domain-like"/>
    <property type="match status" value="1"/>
</dbReference>
<keyword evidence="3" id="KW-0326">Glycosidase</keyword>
<name>A0A2N3I6V2_9BACT</name>
<feature type="domain" description="Glycoside hydrolase family 2 immunoglobulin-like beta-sandwich" evidence="5">
    <location>
        <begin position="208"/>
        <end position="309"/>
    </location>
</feature>
<dbReference type="PROSITE" id="PS00608">
    <property type="entry name" value="GLYCOSYL_HYDROL_F2_2"/>
    <property type="match status" value="1"/>
</dbReference>
<dbReference type="Proteomes" id="UP000233618">
    <property type="component" value="Unassembled WGS sequence"/>
</dbReference>
<dbReference type="GO" id="GO:0005975">
    <property type="term" value="P:carbohydrate metabolic process"/>
    <property type="evidence" value="ECO:0007669"/>
    <property type="project" value="InterPro"/>
</dbReference>
<comment type="caution">
    <text evidence="10">The sequence shown here is derived from an EMBL/GenBank/DDBJ whole genome shotgun (WGS) entry which is preliminary data.</text>
</comment>
<dbReference type="InterPro" id="IPR040605">
    <property type="entry name" value="Glyco_hydro2_dom5"/>
</dbReference>
<dbReference type="InterPro" id="IPR017853">
    <property type="entry name" value="GH"/>
</dbReference>
<feature type="domain" description="Glycosyl hydrolases family 2 sugar binding" evidence="7">
    <location>
        <begin position="98"/>
        <end position="192"/>
    </location>
</feature>
<dbReference type="PRINTS" id="PR00132">
    <property type="entry name" value="GLHYDRLASE2"/>
</dbReference>
<dbReference type="InterPro" id="IPR051913">
    <property type="entry name" value="GH2_Domain-Containing"/>
</dbReference>
<evidence type="ECO:0000256" key="1">
    <source>
        <dbReference type="ARBA" id="ARBA00007401"/>
    </source>
</evidence>
<evidence type="ECO:0000259" key="5">
    <source>
        <dbReference type="Pfam" id="PF00703"/>
    </source>
</evidence>
<keyword evidence="2" id="KW-0378">Hydrolase</keyword>
<evidence type="ECO:0000259" key="7">
    <source>
        <dbReference type="Pfam" id="PF02837"/>
    </source>
</evidence>
<feature type="signal peptide" evidence="4">
    <location>
        <begin position="1"/>
        <end position="23"/>
    </location>
</feature>
<dbReference type="InterPro" id="IPR032311">
    <property type="entry name" value="DUF4982"/>
</dbReference>
<evidence type="ECO:0008006" key="12">
    <source>
        <dbReference type="Google" id="ProtNLM"/>
    </source>
</evidence>
<dbReference type="InterPro" id="IPR006104">
    <property type="entry name" value="Glyco_hydro_2_N"/>
</dbReference>
<dbReference type="AlphaFoldDB" id="A0A2N3I6V2"/>
<evidence type="ECO:0000259" key="9">
    <source>
        <dbReference type="Pfam" id="PF18565"/>
    </source>
</evidence>
<organism evidence="10 11">
    <name type="scientific">Labilibaculum manganireducens</name>
    <dbReference type="NCBI Taxonomy" id="1940525"/>
    <lineage>
        <taxon>Bacteria</taxon>
        <taxon>Pseudomonadati</taxon>
        <taxon>Bacteroidota</taxon>
        <taxon>Bacteroidia</taxon>
        <taxon>Marinilabiliales</taxon>
        <taxon>Marinifilaceae</taxon>
        <taxon>Labilibaculum</taxon>
    </lineage>
</organism>
<feature type="chain" id="PRO_5014852574" description="Beta-galactosidase" evidence="4">
    <location>
        <begin position="24"/>
        <end position="819"/>
    </location>
</feature>
<evidence type="ECO:0000313" key="11">
    <source>
        <dbReference type="Proteomes" id="UP000233618"/>
    </source>
</evidence>
<evidence type="ECO:0000256" key="2">
    <source>
        <dbReference type="ARBA" id="ARBA00022801"/>
    </source>
</evidence>
<dbReference type="InterPro" id="IPR023232">
    <property type="entry name" value="Glyco_hydro_2_AS"/>
</dbReference>
<dbReference type="EMBL" id="MVDE01000018">
    <property type="protein sequence ID" value="PKQ66017.1"/>
    <property type="molecule type" value="Genomic_DNA"/>
</dbReference>
<dbReference type="Gene3D" id="3.20.20.80">
    <property type="entry name" value="Glycosidases"/>
    <property type="match status" value="2"/>
</dbReference>
<dbReference type="SUPFAM" id="SSF51445">
    <property type="entry name" value="(Trans)glycosidases"/>
    <property type="match status" value="1"/>
</dbReference>
<evidence type="ECO:0000259" key="6">
    <source>
        <dbReference type="Pfam" id="PF02836"/>
    </source>
</evidence>
<evidence type="ECO:0000259" key="8">
    <source>
        <dbReference type="Pfam" id="PF16355"/>
    </source>
</evidence>
<evidence type="ECO:0000313" key="10">
    <source>
        <dbReference type="EMBL" id="PKQ66017.1"/>
    </source>
</evidence>
<dbReference type="Gene3D" id="2.60.40.10">
    <property type="entry name" value="Immunoglobulins"/>
    <property type="match status" value="3"/>
</dbReference>
<dbReference type="Pfam" id="PF00703">
    <property type="entry name" value="Glyco_hydro_2"/>
    <property type="match status" value="1"/>
</dbReference>
<dbReference type="Pfam" id="PF02837">
    <property type="entry name" value="Glyco_hydro_2_N"/>
    <property type="match status" value="1"/>
</dbReference>
<dbReference type="PANTHER" id="PTHR42732">
    <property type="entry name" value="BETA-GALACTOSIDASE"/>
    <property type="match status" value="1"/>
</dbReference>
<dbReference type="InterPro" id="IPR006102">
    <property type="entry name" value="Ig-like_GH2"/>
</dbReference>
<feature type="domain" description="Glycoside hydrolase family 2" evidence="9">
    <location>
        <begin position="712"/>
        <end position="814"/>
    </location>
</feature>
<dbReference type="SUPFAM" id="SSF49303">
    <property type="entry name" value="beta-Galactosidase/glucuronidase domain"/>
    <property type="match status" value="1"/>
</dbReference>
<sequence>MTKGILKISLCFIFAVVSTNLMAQTDSNLRTRLFDEGWSFKLDSIESGPEKPDFDDSGWRKLDLPHDWSTEDVAIQIPDSIVGPFYRKSDGQTFDGFTYGGTGWYRKSFKLSKAEEGKNIFIQFDGVYMNSDVWINGHHLGNHPYGYTPFNYELTPYLNLPGQENVLVVKVRNEGKNSRWYAGSGIYRHVQLTVVNPLHIDIWGVNVTTPEVSETSAKVNVATTITNGEKKDEDFILFTQLFNAEGHNVGKGESKVTIAAGETLETSQVLMVENPALWSADSPNRYTVQVEIQQKAKTVDKVSLPVGIRDIKIDAKNGLLVNGKPVLLKGGCIHHDNGSLGSISIEAAEERKIKLLKESGFNAVRMSHNPPSSVLLEVCDRLGMYVIDEAFDAWKKTKFQDDYHLYFEENWDKDLTAMIHRDRNHPSIILWSIGNEIRERASDEGLQITQMLLDRVKVLDPTRKVTEAVCDFWDARRTYNWEEHTPAIFDILEVGGYNYMDEKYEADHEKYPDRIMLGTESYPSKAYEIWQLLQKHSYLIGDFVWTAMDYRGEAGCANTGFIKGKQRKTFVQWPWFNAFCGDLDFVGNKKPQSFYRDVVWDRSPIEMMVQKLEVPEGMRYYVNDWGWPDELKSWSWAGSEGDTLQVRVYTKSKLVKLELNGKLIGEQAIADTSITALFNVPYQPGTLVAKAYENGKEVSSTLLKTVGKPAAIRLIADRTTIKANRNDLAYVSVEIVDAEGNLVPYADDIEINYTITGPGEIAGVGNGNPIDISSFQQPKKKVYQGKGMVIVRPTGIPGEIILEAIAAGMDKDRVKITLH</sequence>
<dbReference type="InterPro" id="IPR036156">
    <property type="entry name" value="Beta-gal/glucu_dom_sf"/>
</dbReference>
<dbReference type="GO" id="GO:0004553">
    <property type="term" value="F:hydrolase activity, hydrolyzing O-glycosyl compounds"/>
    <property type="evidence" value="ECO:0007669"/>
    <property type="project" value="InterPro"/>
</dbReference>
<dbReference type="Pfam" id="PF02836">
    <property type="entry name" value="Glyco_hydro_2_C"/>
    <property type="match status" value="1"/>
</dbReference>
<comment type="similarity">
    <text evidence="1">Belongs to the glycosyl hydrolase 2 family.</text>
</comment>